<dbReference type="Gene3D" id="1.10.10.10">
    <property type="entry name" value="Winged helix-like DNA-binding domain superfamily/Winged helix DNA-binding domain"/>
    <property type="match status" value="1"/>
</dbReference>
<evidence type="ECO:0000256" key="3">
    <source>
        <dbReference type="ARBA" id="ARBA00023163"/>
    </source>
</evidence>
<evidence type="ECO:0000256" key="1">
    <source>
        <dbReference type="ARBA" id="ARBA00023015"/>
    </source>
</evidence>
<evidence type="ECO:0000259" key="4">
    <source>
        <dbReference type="PROSITE" id="PS50995"/>
    </source>
</evidence>
<dbReference type="PROSITE" id="PS50995">
    <property type="entry name" value="HTH_MARR_2"/>
    <property type="match status" value="1"/>
</dbReference>
<dbReference type="Proteomes" id="UP001382727">
    <property type="component" value="Chromosome"/>
</dbReference>
<keyword evidence="2" id="KW-0238">DNA-binding</keyword>
<dbReference type="InterPro" id="IPR036388">
    <property type="entry name" value="WH-like_DNA-bd_sf"/>
</dbReference>
<dbReference type="EMBL" id="CP144913">
    <property type="protein sequence ID" value="WXB77092.1"/>
    <property type="molecule type" value="Genomic_DNA"/>
</dbReference>
<dbReference type="InterPro" id="IPR036390">
    <property type="entry name" value="WH_DNA-bd_sf"/>
</dbReference>
<proteinExistence type="predicted"/>
<dbReference type="SMART" id="SM00347">
    <property type="entry name" value="HTH_MARR"/>
    <property type="match status" value="1"/>
</dbReference>
<evidence type="ECO:0000313" key="6">
    <source>
        <dbReference type="Proteomes" id="UP001382727"/>
    </source>
</evidence>
<dbReference type="SUPFAM" id="SSF46785">
    <property type="entry name" value="Winged helix' DNA-binding domain"/>
    <property type="match status" value="1"/>
</dbReference>
<reference evidence="5 6" key="1">
    <citation type="submission" date="2024-02" db="EMBL/GenBank/DDBJ databases">
        <title>Janibacter sp. nov., isolated from gut of marine sandworm.</title>
        <authorList>
            <person name="Kim B."/>
            <person name="Jun M.O."/>
            <person name="Shin N.-R."/>
        </authorList>
    </citation>
    <scope>NUCLEOTIDE SEQUENCE [LARGE SCALE GENOMIC DNA]</scope>
    <source>
        <strain evidence="5 6">A1S7</strain>
    </source>
</reference>
<keyword evidence="1" id="KW-0805">Transcription regulation</keyword>
<organism evidence="5 6">
    <name type="scientific">Janibacter alittae</name>
    <dbReference type="NCBI Taxonomy" id="3115209"/>
    <lineage>
        <taxon>Bacteria</taxon>
        <taxon>Bacillati</taxon>
        <taxon>Actinomycetota</taxon>
        <taxon>Actinomycetes</taxon>
        <taxon>Micrococcales</taxon>
        <taxon>Intrasporangiaceae</taxon>
        <taxon>Janibacter</taxon>
    </lineage>
</organism>
<evidence type="ECO:0000313" key="5">
    <source>
        <dbReference type="EMBL" id="WXB77092.1"/>
    </source>
</evidence>
<dbReference type="RefSeq" id="WP_338750658.1">
    <property type="nucleotide sequence ID" value="NZ_CP144913.1"/>
</dbReference>
<dbReference type="PANTHER" id="PTHR42756">
    <property type="entry name" value="TRANSCRIPTIONAL REGULATOR, MARR"/>
    <property type="match status" value="1"/>
</dbReference>
<accession>A0ABZ2MJ66</accession>
<dbReference type="PANTHER" id="PTHR42756:SF1">
    <property type="entry name" value="TRANSCRIPTIONAL REPRESSOR OF EMRAB OPERON"/>
    <property type="match status" value="1"/>
</dbReference>
<keyword evidence="3" id="KW-0804">Transcription</keyword>
<sequence length="158" mass="17021">MSAEEAFSPQSSLGYQVNHLARLLAAALRERIEPLGVVPGQFAQLLVLYEQDGLTQGELCARVHVEQPTMANTLARMQRDGLIDRVPDPHDKRRSLVMLTARARALRGDLVAAARAVNATATRGLGTAEATVLMSTINAAITNLSSDTDHLAHPPDHP</sequence>
<gene>
    <name evidence="5" type="ORF">V1351_03250</name>
</gene>
<dbReference type="Pfam" id="PF12802">
    <property type="entry name" value="MarR_2"/>
    <property type="match status" value="1"/>
</dbReference>
<evidence type="ECO:0000256" key="2">
    <source>
        <dbReference type="ARBA" id="ARBA00023125"/>
    </source>
</evidence>
<keyword evidence="6" id="KW-1185">Reference proteome</keyword>
<feature type="domain" description="HTH marR-type" evidence="4">
    <location>
        <begin position="10"/>
        <end position="142"/>
    </location>
</feature>
<protein>
    <submittedName>
        <fullName evidence="5">MarR family winged helix-turn-helix transcriptional regulator</fullName>
    </submittedName>
</protein>
<dbReference type="InterPro" id="IPR000835">
    <property type="entry name" value="HTH_MarR-typ"/>
</dbReference>
<name>A0ABZ2MJ66_9MICO</name>